<dbReference type="InterPro" id="IPR037066">
    <property type="entry name" value="Plug_dom_sf"/>
</dbReference>
<comment type="subcellular location">
    <subcellularLocation>
        <location evidence="1 12">Cell outer membrane</location>
        <topology evidence="1 12">Multi-pass membrane protein</topology>
    </subcellularLocation>
</comment>
<evidence type="ECO:0000256" key="7">
    <source>
        <dbReference type="ARBA" id="ARBA00023004"/>
    </source>
</evidence>
<keyword evidence="8" id="KW-0406">Ion transport</keyword>
<keyword evidence="9 13" id="KW-0798">TonB box</keyword>
<keyword evidence="10 12" id="KW-0472">Membrane</keyword>
<dbReference type="Pfam" id="PF13715">
    <property type="entry name" value="CarbopepD_reg_2"/>
    <property type="match status" value="1"/>
</dbReference>
<evidence type="ECO:0000256" key="8">
    <source>
        <dbReference type="ARBA" id="ARBA00023065"/>
    </source>
</evidence>
<evidence type="ECO:0000256" key="6">
    <source>
        <dbReference type="ARBA" id="ARBA00022729"/>
    </source>
</evidence>
<keyword evidence="7" id="KW-0408">Iron</keyword>
<feature type="domain" description="TonB-dependent receptor plug" evidence="16">
    <location>
        <begin position="131"/>
        <end position="252"/>
    </location>
</feature>
<dbReference type="InterPro" id="IPR036942">
    <property type="entry name" value="Beta-barrel_TonB_sf"/>
</dbReference>
<feature type="chain" id="PRO_5011438523" evidence="14">
    <location>
        <begin position="28"/>
        <end position="1044"/>
    </location>
</feature>
<dbReference type="PANTHER" id="PTHR32552">
    <property type="entry name" value="FERRICHROME IRON RECEPTOR-RELATED"/>
    <property type="match status" value="1"/>
</dbReference>
<evidence type="ECO:0000256" key="12">
    <source>
        <dbReference type="PROSITE-ProRule" id="PRU01360"/>
    </source>
</evidence>
<name>A0A1G9QC01_9BACT</name>
<evidence type="ECO:0000256" key="5">
    <source>
        <dbReference type="ARBA" id="ARBA00022692"/>
    </source>
</evidence>
<evidence type="ECO:0000256" key="9">
    <source>
        <dbReference type="ARBA" id="ARBA00023077"/>
    </source>
</evidence>
<keyword evidence="5 12" id="KW-0812">Transmembrane</keyword>
<keyword evidence="2 12" id="KW-0813">Transport</keyword>
<evidence type="ECO:0000259" key="16">
    <source>
        <dbReference type="Pfam" id="PF07715"/>
    </source>
</evidence>
<evidence type="ECO:0000256" key="11">
    <source>
        <dbReference type="ARBA" id="ARBA00023237"/>
    </source>
</evidence>
<feature type="domain" description="TonB-dependent receptor-like beta-barrel" evidence="15">
    <location>
        <begin position="448"/>
        <end position="804"/>
    </location>
</feature>
<accession>A0A1G9QC01</accession>
<dbReference type="FunFam" id="2.60.40.1120:FF:000003">
    <property type="entry name" value="Outer membrane protein Omp121"/>
    <property type="match status" value="1"/>
</dbReference>
<dbReference type="AlphaFoldDB" id="A0A1G9QC01"/>
<dbReference type="OrthoDB" id="9768177at2"/>
<dbReference type="InterPro" id="IPR023996">
    <property type="entry name" value="TonB-dep_OMP_SusC/RagA"/>
</dbReference>
<comment type="similarity">
    <text evidence="12 13">Belongs to the TonB-dependent receptor family.</text>
</comment>
<dbReference type="InterPro" id="IPR039426">
    <property type="entry name" value="TonB-dep_rcpt-like"/>
</dbReference>
<evidence type="ECO:0000256" key="13">
    <source>
        <dbReference type="RuleBase" id="RU003357"/>
    </source>
</evidence>
<dbReference type="GO" id="GO:0009279">
    <property type="term" value="C:cell outer membrane"/>
    <property type="evidence" value="ECO:0007669"/>
    <property type="project" value="UniProtKB-SubCell"/>
</dbReference>
<dbReference type="Gene3D" id="2.60.40.1120">
    <property type="entry name" value="Carboxypeptidase-like, regulatory domain"/>
    <property type="match status" value="1"/>
</dbReference>
<evidence type="ECO:0000256" key="3">
    <source>
        <dbReference type="ARBA" id="ARBA00022452"/>
    </source>
</evidence>
<dbReference type="NCBIfam" id="TIGR04057">
    <property type="entry name" value="SusC_RagA_signa"/>
    <property type="match status" value="1"/>
</dbReference>
<evidence type="ECO:0000313" key="18">
    <source>
        <dbReference type="Proteomes" id="UP000198901"/>
    </source>
</evidence>
<sequence>MKQKLPKTFFRFCAFLGAWMLLTAASAREMHPAFGKDREISGKVTDEKGTGLAGATISIKGTTRGTNTDADGNYRITVPNDAATLVFSYIGYVKQEVAVGSRTVINIQMALGEGALQEVVVTALGIEKDTRTLGYSVTSIDASALNQARESNVINSLQGRVAGLNISPGSGGPGSSSRINLRGVSNFKGGSPLFVINGVPMDNTTRGTAGEWGGSDNGDGISNINPDDIESMTVLKGATASALYGTRATNGVILVTTKSGKNAGLSVEYNGNLQFDKVINFTDFQYVYGQGQQGVRPADATSARNSGVYSWGEKMDGAMYTQFDGKQYAYSPVKDNIQQFYQTAPTFTNTVSASGGNEKTSFRLSMSSMDASGVMRNNTVKRKTINLNVTQKVTSKLDVTLMANYIDQQDKNRPMMSDAPLNANYGITLLASSFNQLALKPGYDPITGAEMTFSDDSYKTNPWFVVNQYKNQQDRKRLISAITGKYQFTDWLYLQGRAGYDVINDGAFSITPWGTAYQALGSMNRARSQTTELNVDGLLGLNRDIAQDLNLNVAIGGNLRKNRLESVGISGSNFSIPYLYTISNTLSRSQSYGYNERQVQSGYYTAEFDYKHILSLATTGRYDVYSTLPSANRGIFAPSVSASFVFSELLKPNAMNFGKIRASYAQTSGEAFDAYLTTQYYSLGNTYNGLPQGGFSSQMPNSNLKPYRMKEFEAGFETKFFNNRLGLDVAYFNRKTEGEIVSGPLSITTGFTSRVLNLGSTKNAGVEVLLTGTPVKTRNFTWDASFNVTYVKNTIVDIDGAGNTKILTLGTYRPLNGNVAHVKGMSAAQIMAYDFKYDAAGKMIIGSDGIPVRGDLKPMGSAIPNLYGGLNNSFSYKNFSFSFLIDYKFGAKVLSATNHYSYVDGLNKATLVGRETGVVANGVVLSADGTSSTANTKNVIAQDYYRGLITNVSKLSVFNADFIKLRQVVIGYRLPSRWFSNSKVPFESVTLSAVGRNLLVLMKHTDNFDPEAGFSSNINYAGTEGAQLPSTRTFGFTLNAKFKK</sequence>
<dbReference type="Pfam" id="PF07715">
    <property type="entry name" value="Plug"/>
    <property type="match status" value="1"/>
</dbReference>
<keyword evidence="4" id="KW-0410">Iron transport</keyword>
<dbReference type="PROSITE" id="PS52016">
    <property type="entry name" value="TONB_DEPENDENT_REC_3"/>
    <property type="match status" value="1"/>
</dbReference>
<dbReference type="SUPFAM" id="SSF56935">
    <property type="entry name" value="Porins"/>
    <property type="match status" value="1"/>
</dbReference>
<dbReference type="InterPro" id="IPR012910">
    <property type="entry name" value="Plug_dom"/>
</dbReference>
<dbReference type="InterPro" id="IPR023997">
    <property type="entry name" value="TonB-dep_OMP_SusC/RagA_CS"/>
</dbReference>
<dbReference type="InterPro" id="IPR008969">
    <property type="entry name" value="CarboxyPept-like_regulatory"/>
</dbReference>
<evidence type="ECO:0000256" key="1">
    <source>
        <dbReference type="ARBA" id="ARBA00004571"/>
    </source>
</evidence>
<reference evidence="17 18" key="1">
    <citation type="submission" date="2016-10" db="EMBL/GenBank/DDBJ databases">
        <authorList>
            <person name="de Groot N.N."/>
        </authorList>
    </citation>
    <scope>NUCLEOTIDE SEQUENCE [LARGE SCALE GENOMIC DNA]</scope>
    <source>
        <strain evidence="17 18">DSM 21668</strain>
    </source>
</reference>
<evidence type="ECO:0000259" key="15">
    <source>
        <dbReference type="Pfam" id="PF00593"/>
    </source>
</evidence>
<evidence type="ECO:0000256" key="4">
    <source>
        <dbReference type="ARBA" id="ARBA00022496"/>
    </source>
</evidence>
<dbReference type="Gene3D" id="2.170.130.10">
    <property type="entry name" value="TonB-dependent receptor, plug domain"/>
    <property type="match status" value="1"/>
</dbReference>
<dbReference type="Gene3D" id="2.40.170.20">
    <property type="entry name" value="TonB-dependent receptor, beta-barrel domain"/>
    <property type="match status" value="1"/>
</dbReference>
<keyword evidence="6 14" id="KW-0732">Signal</keyword>
<evidence type="ECO:0000256" key="14">
    <source>
        <dbReference type="SAM" id="SignalP"/>
    </source>
</evidence>
<proteinExistence type="inferred from homology"/>
<dbReference type="PANTHER" id="PTHR32552:SF68">
    <property type="entry name" value="FERRICHROME OUTER MEMBRANE TRANSPORTER_PHAGE RECEPTOR"/>
    <property type="match status" value="1"/>
</dbReference>
<evidence type="ECO:0000256" key="2">
    <source>
        <dbReference type="ARBA" id="ARBA00022448"/>
    </source>
</evidence>
<dbReference type="NCBIfam" id="TIGR04056">
    <property type="entry name" value="OMP_RagA_SusC"/>
    <property type="match status" value="1"/>
</dbReference>
<keyword evidence="11 12" id="KW-0998">Cell outer membrane</keyword>
<feature type="signal peptide" evidence="14">
    <location>
        <begin position="1"/>
        <end position="27"/>
    </location>
</feature>
<dbReference type="GO" id="GO:0015344">
    <property type="term" value="F:siderophore uptake transmembrane transporter activity"/>
    <property type="evidence" value="ECO:0007669"/>
    <property type="project" value="TreeGrafter"/>
</dbReference>
<dbReference type="SUPFAM" id="SSF49464">
    <property type="entry name" value="Carboxypeptidase regulatory domain-like"/>
    <property type="match status" value="1"/>
</dbReference>
<dbReference type="STRING" id="563176.SAMN04488090_2550"/>
<keyword evidence="18" id="KW-1185">Reference proteome</keyword>
<evidence type="ECO:0000256" key="10">
    <source>
        <dbReference type="ARBA" id="ARBA00023136"/>
    </source>
</evidence>
<evidence type="ECO:0000313" key="17">
    <source>
        <dbReference type="EMBL" id="SDM08261.1"/>
    </source>
</evidence>
<dbReference type="InterPro" id="IPR000531">
    <property type="entry name" value="Beta-barrel_TonB"/>
</dbReference>
<protein>
    <submittedName>
        <fullName evidence="17">TonB-linked outer membrane protein, SusC/RagA family</fullName>
    </submittedName>
</protein>
<gene>
    <name evidence="17" type="ORF">SAMN04488090_2550</name>
</gene>
<dbReference type="EMBL" id="FNGS01000004">
    <property type="protein sequence ID" value="SDM08261.1"/>
    <property type="molecule type" value="Genomic_DNA"/>
</dbReference>
<dbReference type="Pfam" id="PF00593">
    <property type="entry name" value="TonB_dep_Rec_b-barrel"/>
    <property type="match status" value="1"/>
</dbReference>
<dbReference type="Proteomes" id="UP000198901">
    <property type="component" value="Unassembled WGS sequence"/>
</dbReference>
<keyword evidence="3 12" id="KW-1134">Transmembrane beta strand</keyword>
<organism evidence="17 18">
    <name type="scientific">Siphonobacter aquaeclarae</name>
    <dbReference type="NCBI Taxonomy" id="563176"/>
    <lineage>
        <taxon>Bacteria</taxon>
        <taxon>Pseudomonadati</taxon>
        <taxon>Bacteroidota</taxon>
        <taxon>Cytophagia</taxon>
        <taxon>Cytophagales</taxon>
        <taxon>Cytophagaceae</taxon>
        <taxon>Siphonobacter</taxon>
    </lineage>
</organism>